<evidence type="ECO:0000256" key="10">
    <source>
        <dbReference type="ARBA" id="ARBA00044501"/>
    </source>
</evidence>
<evidence type="ECO:0000313" key="14">
    <source>
        <dbReference type="Proteomes" id="UP000036458"/>
    </source>
</evidence>
<evidence type="ECO:0000256" key="5">
    <source>
        <dbReference type="ARBA" id="ARBA00022989"/>
    </source>
</evidence>
<organism evidence="13 14">
    <name type="scientific">Rufibacter radiotolerans</name>
    <dbReference type="NCBI Taxonomy" id="1379910"/>
    <lineage>
        <taxon>Bacteria</taxon>
        <taxon>Pseudomonadati</taxon>
        <taxon>Bacteroidota</taxon>
        <taxon>Cytophagia</taxon>
        <taxon>Cytophagales</taxon>
        <taxon>Hymenobacteraceae</taxon>
        <taxon>Rufibacter</taxon>
    </lineage>
</organism>
<evidence type="ECO:0000313" key="13">
    <source>
        <dbReference type="EMBL" id="AKQ45196.1"/>
    </source>
</evidence>
<feature type="transmembrane region" description="Helical" evidence="12">
    <location>
        <begin position="157"/>
        <end position="179"/>
    </location>
</feature>
<evidence type="ECO:0000256" key="1">
    <source>
        <dbReference type="ARBA" id="ARBA00001970"/>
    </source>
</evidence>
<comment type="subcellular location">
    <subcellularLocation>
        <location evidence="2">Membrane</location>
        <topology evidence="2">Multi-pass membrane protein</topology>
    </subcellularLocation>
</comment>
<proteinExistence type="inferred from homology"/>
<evidence type="ECO:0000256" key="12">
    <source>
        <dbReference type="SAM" id="Phobius"/>
    </source>
</evidence>
<dbReference type="GO" id="GO:0016653">
    <property type="term" value="F:oxidoreductase activity, acting on NAD(P)H, heme protein as acceptor"/>
    <property type="evidence" value="ECO:0007669"/>
    <property type="project" value="TreeGrafter"/>
</dbReference>
<keyword evidence="9 12" id="KW-0472">Membrane</keyword>
<comment type="pathway">
    <text evidence="10">Porphyrin-containing compound metabolism; heme A biosynthesis; heme A from heme O: step 1/1.</text>
</comment>
<dbReference type="OrthoDB" id="9793156at2"/>
<evidence type="ECO:0000256" key="3">
    <source>
        <dbReference type="ARBA" id="ARBA00022692"/>
    </source>
</evidence>
<comment type="catalytic activity">
    <reaction evidence="11">
        <text>Fe(II)-heme o + 2 A + H2O = Fe(II)-heme a + 2 AH2</text>
        <dbReference type="Rhea" id="RHEA:63388"/>
        <dbReference type="ChEBI" id="CHEBI:13193"/>
        <dbReference type="ChEBI" id="CHEBI:15377"/>
        <dbReference type="ChEBI" id="CHEBI:17499"/>
        <dbReference type="ChEBI" id="CHEBI:60530"/>
        <dbReference type="ChEBI" id="CHEBI:61715"/>
        <dbReference type="EC" id="1.17.99.9"/>
    </reaction>
    <physiologicalReaction direction="left-to-right" evidence="11">
        <dbReference type="Rhea" id="RHEA:63389"/>
    </physiologicalReaction>
</comment>
<feature type="transmembrane region" description="Helical" evidence="12">
    <location>
        <begin position="94"/>
        <end position="112"/>
    </location>
</feature>
<sequence>MGNRQNKAIILWLLTGAFLIVAMVVIGGITRLTGSGLSMVEWKVISGAIPPLNEAEWQLAFHKYQQFPEFQKVNFSMTLSGFKQIFWWEYLHRLLGRVIGLVFIIPFLYFLATKQVKGWLLRRLLLLLMLGMGQGLMGWVMVKSGLVDNPHVSHYRLAAHLFLALALIGVILWTVADLLASGHPYQPNSKPLRSLSKVVLGAILLQILLGAFVAGLKAGFSYNSFPLMNGELYPRTQMDILTWQNFMENGPLMQFLHRWVAMAVLVLVAWFWYKSRQENLSTSTKNLINLLLASVLAQVLLGVVTLLWQIPVTLGVLHQVVAVAVFAVAVLLVHQPTDKSPEKSLSIHPLKKSYH</sequence>
<dbReference type="EMBL" id="CP010777">
    <property type="protein sequence ID" value="AKQ45196.1"/>
    <property type="molecule type" value="Genomic_DNA"/>
</dbReference>
<dbReference type="Proteomes" id="UP000036458">
    <property type="component" value="Chromosome"/>
</dbReference>
<dbReference type="GO" id="GO:0046872">
    <property type="term" value="F:metal ion binding"/>
    <property type="evidence" value="ECO:0007669"/>
    <property type="project" value="UniProtKB-KW"/>
</dbReference>
<feature type="transmembrane region" description="Helical" evidence="12">
    <location>
        <begin position="124"/>
        <end position="142"/>
    </location>
</feature>
<evidence type="ECO:0000256" key="6">
    <source>
        <dbReference type="ARBA" id="ARBA00023002"/>
    </source>
</evidence>
<dbReference type="GO" id="GO:0120547">
    <property type="term" value="F:heme A synthase activity"/>
    <property type="evidence" value="ECO:0007669"/>
    <property type="project" value="UniProtKB-EC"/>
</dbReference>
<evidence type="ECO:0000256" key="8">
    <source>
        <dbReference type="ARBA" id="ARBA00023133"/>
    </source>
</evidence>
<evidence type="ECO:0000256" key="11">
    <source>
        <dbReference type="ARBA" id="ARBA00048044"/>
    </source>
</evidence>
<dbReference type="RefSeq" id="WP_048920051.1">
    <property type="nucleotide sequence ID" value="NZ_CP010777.1"/>
</dbReference>
<keyword evidence="8" id="KW-0350">Heme biosynthesis</keyword>
<dbReference type="Pfam" id="PF02628">
    <property type="entry name" value="COX15-CtaA"/>
    <property type="match status" value="1"/>
</dbReference>
<comment type="cofactor">
    <cofactor evidence="1">
        <name>heme b</name>
        <dbReference type="ChEBI" id="CHEBI:60344"/>
    </cofactor>
</comment>
<dbReference type="STRING" id="1379910.TH63_05415"/>
<keyword evidence="5 12" id="KW-1133">Transmembrane helix</keyword>
<keyword evidence="6" id="KW-0560">Oxidoreductase</keyword>
<keyword evidence="14" id="KW-1185">Reference proteome</keyword>
<dbReference type="HAMAP" id="MF_01665">
    <property type="entry name" value="HemeA_synth_type2"/>
    <property type="match status" value="1"/>
</dbReference>
<dbReference type="AlphaFoldDB" id="A0A0H4W452"/>
<name>A0A0H4W452_9BACT</name>
<evidence type="ECO:0000256" key="7">
    <source>
        <dbReference type="ARBA" id="ARBA00023004"/>
    </source>
</evidence>
<dbReference type="GO" id="GO:0006784">
    <property type="term" value="P:heme A biosynthetic process"/>
    <property type="evidence" value="ECO:0007669"/>
    <property type="project" value="InterPro"/>
</dbReference>
<feature type="transmembrane region" description="Helical" evidence="12">
    <location>
        <begin position="199"/>
        <end position="220"/>
    </location>
</feature>
<protein>
    <submittedName>
        <fullName evidence="13">Heme A synthase</fullName>
    </submittedName>
</protein>
<dbReference type="GO" id="GO:0016020">
    <property type="term" value="C:membrane"/>
    <property type="evidence" value="ECO:0007669"/>
    <property type="project" value="UniProtKB-SubCell"/>
</dbReference>
<reference evidence="13 14" key="1">
    <citation type="submission" date="2015-01" db="EMBL/GenBank/DDBJ databases">
        <title>Rufibacter sp./DG31D/ whole genome sequencing.</title>
        <authorList>
            <person name="Kim M.K."/>
            <person name="Srinivasan S."/>
            <person name="Lee J.-J."/>
        </authorList>
    </citation>
    <scope>NUCLEOTIDE SEQUENCE [LARGE SCALE GENOMIC DNA]</scope>
    <source>
        <strain evidence="13 14">DG31D</strain>
    </source>
</reference>
<feature type="transmembrane region" description="Helical" evidence="12">
    <location>
        <begin position="9"/>
        <end position="29"/>
    </location>
</feature>
<evidence type="ECO:0000256" key="9">
    <source>
        <dbReference type="ARBA" id="ARBA00023136"/>
    </source>
</evidence>
<dbReference type="PATRIC" id="fig|1379910.4.peg.1182"/>
<dbReference type="PANTHER" id="PTHR23289:SF2">
    <property type="entry name" value="CYTOCHROME C OXIDASE ASSEMBLY PROTEIN COX15 HOMOLOG"/>
    <property type="match status" value="1"/>
</dbReference>
<evidence type="ECO:0000256" key="4">
    <source>
        <dbReference type="ARBA" id="ARBA00022723"/>
    </source>
</evidence>
<dbReference type="InterPro" id="IPR023754">
    <property type="entry name" value="HemeA_Synthase_type2"/>
</dbReference>
<gene>
    <name evidence="13" type="ORF">TH63_05415</name>
</gene>
<evidence type="ECO:0000256" key="2">
    <source>
        <dbReference type="ARBA" id="ARBA00004141"/>
    </source>
</evidence>
<feature type="transmembrane region" description="Helical" evidence="12">
    <location>
        <begin position="316"/>
        <end position="333"/>
    </location>
</feature>
<dbReference type="InterPro" id="IPR003780">
    <property type="entry name" value="COX15/CtaA_fam"/>
</dbReference>
<accession>A0A0H4W452</accession>
<feature type="transmembrane region" description="Helical" evidence="12">
    <location>
        <begin position="256"/>
        <end position="275"/>
    </location>
</feature>
<keyword evidence="3 12" id="KW-0812">Transmembrane</keyword>
<dbReference type="PANTHER" id="PTHR23289">
    <property type="entry name" value="CYTOCHROME C OXIDASE ASSEMBLY PROTEIN COX15"/>
    <property type="match status" value="1"/>
</dbReference>
<keyword evidence="4" id="KW-0479">Metal-binding</keyword>
<feature type="transmembrane region" description="Helical" evidence="12">
    <location>
        <begin position="287"/>
        <end position="310"/>
    </location>
</feature>
<keyword evidence="7" id="KW-0408">Iron</keyword>
<dbReference type="KEGG" id="ruf:TH63_05415"/>